<evidence type="ECO:0008006" key="4">
    <source>
        <dbReference type="Google" id="ProtNLM"/>
    </source>
</evidence>
<dbReference type="Gene3D" id="3.40.50.150">
    <property type="entry name" value="Vaccinia Virus protein VP39"/>
    <property type="match status" value="1"/>
</dbReference>
<comment type="caution">
    <text evidence="2">The sequence shown here is derived from an EMBL/GenBank/DDBJ whole genome shotgun (WGS) entry which is preliminary data.</text>
</comment>
<dbReference type="InterPro" id="IPR007757">
    <property type="entry name" value="MT-A70-like"/>
</dbReference>
<dbReference type="InterPro" id="IPR002052">
    <property type="entry name" value="DNA_methylase_N6_adenine_CS"/>
</dbReference>
<dbReference type="GO" id="GO:0003676">
    <property type="term" value="F:nucleic acid binding"/>
    <property type="evidence" value="ECO:0007669"/>
    <property type="project" value="InterPro"/>
</dbReference>
<organism evidence="2 3">
    <name type="scientific">Exophiala bonariae</name>
    <dbReference type="NCBI Taxonomy" id="1690606"/>
    <lineage>
        <taxon>Eukaryota</taxon>
        <taxon>Fungi</taxon>
        <taxon>Dikarya</taxon>
        <taxon>Ascomycota</taxon>
        <taxon>Pezizomycotina</taxon>
        <taxon>Eurotiomycetes</taxon>
        <taxon>Chaetothyriomycetidae</taxon>
        <taxon>Chaetothyriales</taxon>
        <taxon>Herpotrichiellaceae</taxon>
        <taxon>Exophiala</taxon>
    </lineage>
</organism>
<dbReference type="RefSeq" id="XP_064704099.1">
    <property type="nucleotide sequence ID" value="XM_064848885.1"/>
</dbReference>
<dbReference type="GeneID" id="89973492"/>
<dbReference type="PROSITE" id="PS51143">
    <property type="entry name" value="MT_A70"/>
    <property type="match status" value="1"/>
</dbReference>
<dbReference type="Proteomes" id="UP001358417">
    <property type="component" value="Unassembled WGS sequence"/>
</dbReference>
<dbReference type="PROSITE" id="PS00092">
    <property type="entry name" value="N6_MTASE"/>
    <property type="match status" value="1"/>
</dbReference>
<dbReference type="EMBL" id="JAVRRD010000020">
    <property type="protein sequence ID" value="KAK5048894.1"/>
    <property type="molecule type" value="Genomic_DNA"/>
</dbReference>
<dbReference type="PANTHER" id="PTHR12829">
    <property type="entry name" value="N6-ADENOSINE-METHYLTRANSFERASE"/>
    <property type="match status" value="1"/>
</dbReference>
<dbReference type="PANTHER" id="PTHR12829:SF4">
    <property type="entry name" value="N(6)-ADENINE-SPECIFIC METHYLTRANSFERASE METTL4"/>
    <property type="match status" value="1"/>
</dbReference>
<proteinExistence type="inferred from homology"/>
<keyword evidence="3" id="KW-1185">Reference proteome</keyword>
<comment type="similarity">
    <text evidence="1">Belongs to the MT-A70-like family.</text>
</comment>
<dbReference type="GO" id="GO:0008168">
    <property type="term" value="F:methyltransferase activity"/>
    <property type="evidence" value="ECO:0007669"/>
    <property type="project" value="InterPro"/>
</dbReference>
<dbReference type="GO" id="GO:0005634">
    <property type="term" value="C:nucleus"/>
    <property type="evidence" value="ECO:0007669"/>
    <property type="project" value="TreeGrafter"/>
</dbReference>
<sequence length="403" mass="45219">MASSVLYHNADNSIVLIDIPASIETAQQSQLIIASTPALKTPYPSTEPQGDKRVMVLAGISARDQNYHCSVQNSIQESIAHIKTLFIDGQGGSWYRTRQYLIRSDTNTGSSWIGARALPEKSQRSESKSSLSVQANLVPVILSTTELRNNFPSLHQMQDVVVHNPRSHASRICLPDQGAFWIPPNATCIQSTLEAGLEGFMIGSKALSIPKSQAFELILMDPPWTNRSVRRSGSYQTAETQMMDPFNSAVQIARCHLVPHGIVAVWITNRSSIRNIVVETFRAMGLGLFQESIWVKITAEGHPVTQLDGVWRRPYEVCLMFRRGTNVDREPHRQILVAVPDVHSRKPNLKSLLEQHLPPRYEALELFARSMTAGWWSWGDEVLKFQHESQWTEEPDPDFSVVS</sequence>
<dbReference type="SUPFAM" id="SSF53335">
    <property type="entry name" value="S-adenosyl-L-methionine-dependent methyltransferases"/>
    <property type="match status" value="1"/>
</dbReference>
<accession>A0AAV9N7K5</accession>
<dbReference type="GO" id="GO:0032259">
    <property type="term" value="P:methylation"/>
    <property type="evidence" value="ECO:0007669"/>
    <property type="project" value="InterPro"/>
</dbReference>
<dbReference type="Pfam" id="PF05063">
    <property type="entry name" value="MT-A70"/>
    <property type="match status" value="1"/>
</dbReference>
<dbReference type="InterPro" id="IPR029063">
    <property type="entry name" value="SAM-dependent_MTases_sf"/>
</dbReference>
<gene>
    <name evidence="2" type="ORF">LTR84_005314</name>
</gene>
<evidence type="ECO:0000313" key="2">
    <source>
        <dbReference type="EMBL" id="KAK5048894.1"/>
    </source>
</evidence>
<evidence type="ECO:0000256" key="1">
    <source>
        <dbReference type="PROSITE-ProRule" id="PRU00489"/>
    </source>
</evidence>
<evidence type="ECO:0000313" key="3">
    <source>
        <dbReference type="Proteomes" id="UP001358417"/>
    </source>
</evidence>
<reference evidence="2 3" key="1">
    <citation type="submission" date="2023-08" db="EMBL/GenBank/DDBJ databases">
        <title>Black Yeasts Isolated from many extreme environments.</title>
        <authorList>
            <person name="Coleine C."/>
            <person name="Stajich J.E."/>
            <person name="Selbmann L."/>
        </authorList>
    </citation>
    <scope>NUCLEOTIDE SEQUENCE [LARGE SCALE GENOMIC DNA]</scope>
    <source>
        <strain evidence="2 3">CCFEE 5792</strain>
    </source>
</reference>
<name>A0AAV9N7K5_9EURO</name>
<dbReference type="AlphaFoldDB" id="A0AAV9N7K5"/>
<protein>
    <recommendedName>
        <fullName evidence="4">MT-A70-domain-containing protein</fullName>
    </recommendedName>
</protein>